<dbReference type="EMBL" id="KV921313">
    <property type="protein sequence ID" value="ORE19287.1"/>
    <property type="molecule type" value="Genomic_DNA"/>
</dbReference>
<evidence type="ECO:0000313" key="2">
    <source>
        <dbReference type="Proteomes" id="UP000242381"/>
    </source>
</evidence>
<protein>
    <submittedName>
        <fullName evidence="1">Uncharacterized protein</fullName>
    </submittedName>
</protein>
<gene>
    <name evidence="1" type="ORF">BCV71DRAFT_154652</name>
</gene>
<feature type="non-terminal residue" evidence="1">
    <location>
        <position position="106"/>
    </location>
</feature>
<accession>A0A1X0S4Q7</accession>
<dbReference type="Proteomes" id="UP000242381">
    <property type="component" value="Unassembled WGS sequence"/>
</dbReference>
<name>A0A1X0S4Q7_RHIZD</name>
<reference evidence="1 2" key="1">
    <citation type="journal article" date="2016" name="Proc. Natl. Acad. Sci. U.S.A.">
        <title>Lipid metabolic changes in an early divergent fungus govern the establishment of a mutualistic symbiosis with endobacteria.</title>
        <authorList>
            <person name="Lastovetsky O.A."/>
            <person name="Gaspar M.L."/>
            <person name="Mondo S.J."/>
            <person name="LaButti K.M."/>
            <person name="Sandor L."/>
            <person name="Grigoriev I.V."/>
            <person name="Henry S.A."/>
            <person name="Pawlowska T.E."/>
        </authorList>
    </citation>
    <scope>NUCLEOTIDE SEQUENCE [LARGE SCALE GENOMIC DNA]</scope>
    <source>
        <strain evidence="1 2">ATCC 11559</strain>
    </source>
</reference>
<organism evidence="1 2">
    <name type="scientific">Rhizopus microsporus</name>
    <dbReference type="NCBI Taxonomy" id="58291"/>
    <lineage>
        <taxon>Eukaryota</taxon>
        <taxon>Fungi</taxon>
        <taxon>Fungi incertae sedis</taxon>
        <taxon>Mucoromycota</taxon>
        <taxon>Mucoromycotina</taxon>
        <taxon>Mucoromycetes</taxon>
        <taxon>Mucorales</taxon>
        <taxon>Mucorineae</taxon>
        <taxon>Rhizopodaceae</taxon>
        <taxon>Rhizopus</taxon>
    </lineage>
</organism>
<feature type="non-terminal residue" evidence="1">
    <location>
        <position position="1"/>
    </location>
</feature>
<sequence>GKLDEDMKGFVTEYNKEYTYATMDQLTKELTEYFENLKLLKATLHHYMAGLWELSFKKANLEPIERNSPAKIQARVDWIEKWYSTEMDYMTNCVFIDETAFHVNLR</sequence>
<proteinExistence type="predicted"/>
<dbReference type="AlphaFoldDB" id="A0A1X0S4Q7"/>
<evidence type="ECO:0000313" key="1">
    <source>
        <dbReference type="EMBL" id="ORE19287.1"/>
    </source>
</evidence>